<organism evidence="1">
    <name type="scientific">viral metagenome</name>
    <dbReference type="NCBI Taxonomy" id="1070528"/>
    <lineage>
        <taxon>unclassified sequences</taxon>
        <taxon>metagenomes</taxon>
        <taxon>organismal metagenomes</taxon>
    </lineage>
</organism>
<dbReference type="AlphaFoldDB" id="A0A6C0JDG4"/>
<accession>A0A6C0JDG4</accession>
<proteinExistence type="predicted"/>
<reference evidence="1" key="1">
    <citation type="journal article" date="2020" name="Nature">
        <title>Giant virus diversity and host interactions through global metagenomics.</title>
        <authorList>
            <person name="Schulz F."/>
            <person name="Roux S."/>
            <person name="Paez-Espino D."/>
            <person name="Jungbluth S."/>
            <person name="Walsh D.A."/>
            <person name="Denef V.J."/>
            <person name="McMahon K.D."/>
            <person name="Konstantinidis K.T."/>
            <person name="Eloe-Fadrosh E.A."/>
            <person name="Kyrpides N.C."/>
            <person name="Woyke T."/>
        </authorList>
    </citation>
    <scope>NUCLEOTIDE SEQUENCE</scope>
    <source>
        <strain evidence="1">GVMAG-M-3300025880-56</strain>
    </source>
</reference>
<name>A0A6C0JDG4_9ZZZZ</name>
<sequence length="44" mass="5415">MFYTFWDDLKSEYSKKKLNFIFHRIMLAVFSYKLNTNTRTSIIC</sequence>
<protein>
    <submittedName>
        <fullName evidence="1">Uncharacterized protein</fullName>
    </submittedName>
</protein>
<evidence type="ECO:0000313" key="1">
    <source>
        <dbReference type="EMBL" id="QHU01788.1"/>
    </source>
</evidence>
<dbReference type="EMBL" id="MN740350">
    <property type="protein sequence ID" value="QHU01788.1"/>
    <property type="molecule type" value="Genomic_DNA"/>
</dbReference>